<keyword evidence="4" id="KW-0520">NAD</keyword>
<keyword evidence="5" id="KW-0812">Transmembrane</keyword>
<dbReference type="Pfam" id="PF00931">
    <property type="entry name" value="NB-ARC"/>
    <property type="match status" value="1"/>
</dbReference>
<dbReference type="InterPro" id="IPR036390">
    <property type="entry name" value="WH_DNA-bd_sf"/>
</dbReference>
<keyword evidence="5" id="KW-1133">Transmembrane helix</keyword>
<evidence type="ECO:0000256" key="3">
    <source>
        <dbReference type="ARBA" id="ARBA00022821"/>
    </source>
</evidence>
<evidence type="ECO:0000313" key="7">
    <source>
        <dbReference type="EnsemblPlants" id="QL93p0092_0052:mrna"/>
    </source>
</evidence>
<dbReference type="SUPFAM" id="SSF46785">
    <property type="entry name" value="Winged helix' DNA-binding domain"/>
    <property type="match status" value="1"/>
</dbReference>
<dbReference type="PANTHER" id="PTHR11017">
    <property type="entry name" value="LEUCINE-RICH REPEAT-CONTAINING PROTEIN"/>
    <property type="match status" value="1"/>
</dbReference>
<dbReference type="InterPro" id="IPR000157">
    <property type="entry name" value="TIR_dom"/>
</dbReference>
<dbReference type="InParanoid" id="A0A7N2N774"/>
<dbReference type="GO" id="GO:0006952">
    <property type="term" value="P:defense response"/>
    <property type="evidence" value="ECO:0007669"/>
    <property type="project" value="UniProtKB-KW"/>
</dbReference>
<evidence type="ECO:0000256" key="2">
    <source>
        <dbReference type="ARBA" id="ARBA00022737"/>
    </source>
</evidence>
<dbReference type="Gramene" id="QL93p0092_0052:mrna">
    <property type="protein sequence ID" value="QL93p0092_0052:mrna"/>
    <property type="gene ID" value="QL93p0092_0052"/>
</dbReference>
<dbReference type="SUPFAM" id="SSF52540">
    <property type="entry name" value="P-loop containing nucleoside triphosphate hydrolases"/>
    <property type="match status" value="1"/>
</dbReference>
<dbReference type="PANTHER" id="PTHR11017:SF559">
    <property type="entry name" value="DISEASE RESISTANCE PROTEIN CHL1"/>
    <property type="match status" value="1"/>
</dbReference>
<dbReference type="Pfam" id="PF01582">
    <property type="entry name" value="TIR"/>
    <property type="match status" value="1"/>
</dbReference>
<dbReference type="Proteomes" id="UP000594261">
    <property type="component" value="Unassembled WGS sequence"/>
</dbReference>
<evidence type="ECO:0000313" key="8">
    <source>
        <dbReference type="Proteomes" id="UP000594261"/>
    </source>
</evidence>
<accession>A0A7N2N774</accession>
<keyword evidence="8" id="KW-1185">Reference proteome</keyword>
<keyword evidence="5" id="KW-0472">Membrane</keyword>
<dbReference type="InterPro" id="IPR044974">
    <property type="entry name" value="Disease_R_plants"/>
</dbReference>
<sequence>MHAAMTNQQLTDSGNRMMDKTDQAIGGHKRLFKTPSTLEQKLQLHSRISWTIHFSIKKASQLVKELGRQVATDRCIMALLFLIIAIGVIAIIIVKAFVVDFLGTLTLPYLAPSRGYSGRLLLLWVRIFHGSLSLRLPKASQTMTLLHLHPQLKPQPLLLLVLALLILARNVWVCDLLVGLVTVIVPRFMACFRHLFLDSMASSSSSFPSSSISSTSKWTYDVFLSFSGEDTRNTATDFIYYALVEKGINTFKDDQKLEKGKTIKPELLRAIKESKFAIVILSENYAFSTWCLDELVEIIDCETKKEITVFPIFYNVDPSDVRKQIGTFSLVKHEKHFKEKVETWKAALSHVADLAGYHVKNSPLSTAIKSIAGLISRKLCREFSEVTEGLIGIESSLLELESYLAFWLKNEVRFIGIWAMGGMGKTTLAEVAYKMYSKEFEVSCFIDNVREKSEKKGEHMIKNMLHGKRILLVLDDVNDLNQLQKLARKRDWFGRGSRIIITTRDKHLLETHLIDQMYEVKALKNEDALHLFCSKAFKNKLVPDEYLKLSKGFLNYVAGHPLALIVLGSFLYKRSAVEWENEFEKLKEQPKLDVIRVLKISYDGLERQDQEIFKDTACFLNHEKEDYVVQILKNHLGRYLGLSNLIDKSLLKISENNELWMHDLVENMGRDIVRQESLEPGERSRLWLYKDIDHVLKNNTGTKNVQAMDIKGAKDTSIYHEEKDACWRPQGLAPSGIDCISMTELYLRGNDFISLPESISQFSRLTHLYLDGCKDLQSIPNIPSKVEFICLDNCTSLGRLPGSPNHFHWSSYRSFTVQCFNCFELANNIQNLSNTFQGQSSQQVPKGYIIPGREIPKWFEKANISDTLVASRCYSSVGPTIIKKVKIQLPGSGSGSGCDEWWGIVLCIVFKPTEERNHDYQLDYLFEVDECLMTYYAFGLGDPTFFIKITAEYGGEWSRTYYMSEYVKVESHHLWLHSLSKECLLPTEIDNKRFHEVELEIETGRMEVEKIGLRVGLKIPTKICEAHDEDDGEFFSSLLLPGLTSGKLVGRLPYVLPVKQIPNGFEKANIRDSSVLASPSFHRCDYSVNMQLPRSGFDELWAILLCVVFVPCEHYNHSHYLIEIKSNKVWFQRIASEYGKIESHHLALSLHYLNFFDLETPGWSIDEKGFHEVEFTSYRERGGGDSRVPFVKQARHHIKDSDDWENTRMMGHGHRLYVSNLENKRIDLFDRGTKGCGEDNVLLAPSMTNQQLVDSGNRMMDETDQAIERSKKLVNPNNKDIRDIPGLAPPAMTRKLLWSAS</sequence>
<dbReference type="InterPro" id="IPR058192">
    <property type="entry name" value="WHD_ROQ1-like"/>
</dbReference>
<keyword evidence="2" id="KW-0677">Repeat</keyword>
<protein>
    <recommendedName>
        <fullName evidence="6">TIR domain-containing protein</fullName>
    </recommendedName>
</protein>
<dbReference type="InterPro" id="IPR042197">
    <property type="entry name" value="Apaf_helical"/>
</dbReference>
<dbReference type="InterPro" id="IPR027417">
    <property type="entry name" value="P-loop_NTPase"/>
</dbReference>
<dbReference type="InterPro" id="IPR002182">
    <property type="entry name" value="NB-ARC"/>
</dbReference>
<dbReference type="SUPFAM" id="SSF52058">
    <property type="entry name" value="L domain-like"/>
    <property type="match status" value="1"/>
</dbReference>
<dbReference type="EnsemblPlants" id="QL93p0092_0052:mrna">
    <property type="protein sequence ID" value="QL93p0092_0052:mrna"/>
    <property type="gene ID" value="QL93p0092_0052"/>
</dbReference>
<dbReference type="Gene3D" id="3.40.50.10140">
    <property type="entry name" value="Toll/interleukin-1 receptor homology (TIR) domain"/>
    <property type="match status" value="1"/>
</dbReference>
<reference evidence="7" key="1">
    <citation type="submission" date="2021-01" db="UniProtKB">
        <authorList>
            <consortium name="EnsemblPlants"/>
        </authorList>
    </citation>
    <scope>IDENTIFICATION</scope>
</reference>
<dbReference type="Gene3D" id="3.80.10.10">
    <property type="entry name" value="Ribonuclease Inhibitor"/>
    <property type="match status" value="1"/>
</dbReference>
<dbReference type="FunFam" id="3.40.50.10140:FF:000007">
    <property type="entry name" value="Disease resistance protein (TIR-NBS-LRR class)"/>
    <property type="match status" value="1"/>
</dbReference>
<evidence type="ECO:0000256" key="1">
    <source>
        <dbReference type="ARBA" id="ARBA00022614"/>
    </source>
</evidence>
<dbReference type="GO" id="GO:0007165">
    <property type="term" value="P:signal transduction"/>
    <property type="evidence" value="ECO:0007669"/>
    <property type="project" value="InterPro"/>
</dbReference>
<dbReference type="SUPFAM" id="SSF52200">
    <property type="entry name" value="Toll/Interleukin receptor TIR domain"/>
    <property type="match status" value="1"/>
</dbReference>
<evidence type="ECO:0000259" key="6">
    <source>
        <dbReference type="PROSITE" id="PS50104"/>
    </source>
</evidence>
<dbReference type="InterPro" id="IPR032675">
    <property type="entry name" value="LRR_dom_sf"/>
</dbReference>
<evidence type="ECO:0000256" key="5">
    <source>
        <dbReference type="SAM" id="Phobius"/>
    </source>
</evidence>
<dbReference type="GO" id="GO:0043531">
    <property type="term" value="F:ADP binding"/>
    <property type="evidence" value="ECO:0007669"/>
    <property type="project" value="InterPro"/>
</dbReference>
<proteinExistence type="predicted"/>
<dbReference type="PROSITE" id="PS50104">
    <property type="entry name" value="TIR"/>
    <property type="match status" value="1"/>
</dbReference>
<name>A0A7N2N774_QUELO</name>
<dbReference type="SMART" id="SM00255">
    <property type="entry name" value="TIR"/>
    <property type="match status" value="1"/>
</dbReference>
<feature type="domain" description="TIR" evidence="6">
    <location>
        <begin position="218"/>
        <end position="379"/>
    </location>
</feature>
<dbReference type="Pfam" id="PF23282">
    <property type="entry name" value="WHD_ROQ1"/>
    <property type="match status" value="1"/>
</dbReference>
<evidence type="ECO:0000256" key="4">
    <source>
        <dbReference type="ARBA" id="ARBA00023027"/>
    </source>
</evidence>
<dbReference type="Gene3D" id="1.10.8.430">
    <property type="entry name" value="Helical domain of apoptotic protease-activating factors"/>
    <property type="match status" value="1"/>
</dbReference>
<keyword evidence="1" id="KW-0433">Leucine-rich repeat</keyword>
<dbReference type="Gene3D" id="3.40.50.300">
    <property type="entry name" value="P-loop containing nucleotide triphosphate hydrolases"/>
    <property type="match status" value="1"/>
</dbReference>
<dbReference type="PRINTS" id="PR00364">
    <property type="entry name" value="DISEASERSIST"/>
</dbReference>
<feature type="transmembrane region" description="Helical" evidence="5">
    <location>
        <begin position="76"/>
        <end position="98"/>
    </location>
</feature>
<dbReference type="InterPro" id="IPR035897">
    <property type="entry name" value="Toll_tir_struct_dom_sf"/>
</dbReference>
<keyword evidence="3" id="KW-0611">Plant defense</keyword>
<organism evidence="7 8">
    <name type="scientific">Quercus lobata</name>
    <name type="common">Valley oak</name>
    <dbReference type="NCBI Taxonomy" id="97700"/>
    <lineage>
        <taxon>Eukaryota</taxon>
        <taxon>Viridiplantae</taxon>
        <taxon>Streptophyta</taxon>
        <taxon>Embryophyta</taxon>
        <taxon>Tracheophyta</taxon>
        <taxon>Spermatophyta</taxon>
        <taxon>Magnoliopsida</taxon>
        <taxon>eudicotyledons</taxon>
        <taxon>Gunneridae</taxon>
        <taxon>Pentapetalae</taxon>
        <taxon>rosids</taxon>
        <taxon>fabids</taxon>
        <taxon>Fagales</taxon>
        <taxon>Fagaceae</taxon>
        <taxon>Quercus</taxon>
    </lineage>
</organism>